<evidence type="ECO:0000313" key="2">
    <source>
        <dbReference type="EMBL" id="ORV43610.1"/>
    </source>
</evidence>
<reference evidence="1" key="3">
    <citation type="submission" date="2020-02" db="EMBL/GenBank/DDBJ databases">
        <authorList>
            <person name="Matsumoto Y."/>
            <person name="Motooka D."/>
            <person name="Nakamura S."/>
        </authorList>
    </citation>
    <scope>NUCLEOTIDE SEQUENCE</scope>
    <source>
        <strain evidence="1">JCM 12405</strain>
    </source>
</reference>
<organism evidence="2 3">
    <name type="scientific">Mycolicibacterium doricum</name>
    <dbReference type="NCBI Taxonomy" id="126673"/>
    <lineage>
        <taxon>Bacteria</taxon>
        <taxon>Bacillati</taxon>
        <taxon>Actinomycetota</taxon>
        <taxon>Actinomycetes</taxon>
        <taxon>Mycobacteriales</taxon>
        <taxon>Mycobacteriaceae</taxon>
        <taxon>Mycolicibacterium</taxon>
    </lineage>
</organism>
<dbReference type="STRING" id="126673.AWC01_05175"/>
<dbReference type="KEGG" id="mdr:MDOR_18560"/>
<evidence type="ECO:0000313" key="4">
    <source>
        <dbReference type="Proteomes" id="UP000467201"/>
    </source>
</evidence>
<accession>A0A1X1TGG5</accession>
<dbReference type="AlphaFoldDB" id="A0A1X1TGG5"/>
<dbReference type="Proteomes" id="UP000467201">
    <property type="component" value="Chromosome"/>
</dbReference>
<protein>
    <submittedName>
        <fullName evidence="2">Uncharacterized protein</fullName>
    </submittedName>
</protein>
<reference evidence="2 3" key="1">
    <citation type="submission" date="2016-01" db="EMBL/GenBank/DDBJ databases">
        <title>The new phylogeny of the genus Mycobacterium.</title>
        <authorList>
            <person name="Tarcisio F."/>
            <person name="Conor M."/>
            <person name="Antonella G."/>
            <person name="Elisabetta G."/>
            <person name="Giulia F.S."/>
            <person name="Sara T."/>
            <person name="Anna F."/>
            <person name="Clotilde B."/>
            <person name="Roberto B."/>
            <person name="Veronica D.S."/>
            <person name="Fabio R."/>
            <person name="Monica P."/>
            <person name="Olivier J."/>
            <person name="Enrico T."/>
            <person name="Nicola S."/>
        </authorList>
    </citation>
    <scope>NUCLEOTIDE SEQUENCE [LARGE SCALE GENOMIC DNA]</scope>
    <source>
        <strain evidence="2 3">DSM 44339</strain>
    </source>
</reference>
<evidence type="ECO:0000313" key="1">
    <source>
        <dbReference type="EMBL" id="BBZ07687.1"/>
    </source>
</evidence>
<sequence>MPISAVLLVLHAGLDPALAHHEQLRPWAVSQVVSTMLPTTSGVVAMRAFPSPAVRADTRHLVDAEHLDADWPRVGCVSIPGHPAFFGRATAYTFLDDARATLDAVREQTFYISVP</sequence>
<dbReference type="Proteomes" id="UP000193564">
    <property type="component" value="Unassembled WGS sequence"/>
</dbReference>
<dbReference type="OrthoDB" id="4730054at2"/>
<reference evidence="1 4" key="2">
    <citation type="journal article" date="2019" name="Emerg. Microbes Infect.">
        <title>Comprehensive subspecies identification of 175 nontuberculous mycobacteria species based on 7547 genomic profiles.</title>
        <authorList>
            <person name="Matsumoto Y."/>
            <person name="Kinjo T."/>
            <person name="Motooka D."/>
            <person name="Nabeya D."/>
            <person name="Jung N."/>
            <person name="Uechi K."/>
            <person name="Horii T."/>
            <person name="Iida T."/>
            <person name="Fujita J."/>
            <person name="Nakamura S."/>
        </authorList>
    </citation>
    <scope>NUCLEOTIDE SEQUENCE [LARGE SCALE GENOMIC DNA]</scope>
    <source>
        <strain evidence="1 4">JCM 12405</strain>
    </source>
</reference>
<dbReference type="RefSeq" id="WP_064872482.1">
    <property type="nucleotide sequence ID" value="NZ_AP022605.1"/>
</dbReference>
<dbReference type="EMBL" id="LQOS01000017">
    <property type="protein sequence ID" value="ORV43610.1"/>
    <property type="molecule type" value="Genomic_DNA"/>
</dbReference>
<proteinExistence type="predicted"/>
<evidence type="ECO:0000313" key="3">
    <source>
        <dbReference type="Proteomes" id="UP000193564"/>
    </source>
</evidence>
<name>A0A1X1TGG5_9MYCO</name>
<gene>
    <name evidence="2" type="ORF">AWC01_05175</name>
    <name evidence="1" type="ORF">MDOR_18560</name>
</gene>
<keyword evidence="3" id="KW-1185">Reference proteome</keyword>
<dbReference type="EMBL" id="AP022605">
    <property type="protein sequence ID" value="BBZ07687.1"/>
    <property type="molecule type" value="Genomic_DNA"/>
</dbReference>